<dbReference type="Gene3D" id="3.10.20.90">
    <property type="entry name" value="Phosphatidylinositol 3-kinase Catalytic Subunit, Chain A, domain 1"/>
    <property type="match status" value="1"/>
</dbReference>
<protein>
    <recommendedName>
        <fullName evidence="1">Ubiquitin-like domain-containing protein</fullName>
    </recommendedName>
</protein>
<sequence>MSTVDIGDDSADSLAGNAGATGGWSLRVKALLEGGAEREYRVQVQPSATVGDFRTKLSSKSQVAVHRLRLIFSGRVLANDSQRLADAGVGGWLCLAYGCAPRCHSRKQRCCQQPAARITWTGASSYRWAPGSRALGDRRHSHLLPCSGECAIRAGPAAAA</sequence>
<dbReference type="RefSeq" id="XP_040738940.1">
    <property type="nucleotide sequence ID" value="XM_040892282.1"/>
</dbReference>
<dbReference type="GeneID" id="63808930"/>
<dbReference type="PROSITE" id="PS50053">
    <property type="entry name" value="UBIQUITIN_2"/>
    <property type="match status" value="1"/>
</dbReference>
<reference evidence="2 3" key="1">
    <citation type="submission" date="2016-07" db="EMBL/GenBank/DDBJ databases">
        <title>Pervasive Adenine N6-methylation of Active Genes in Fungi.</title>
        <authorList>
            <consortium name="DOE Joint Genome Institute"/>
            <person name="Mondo S.J."/>
            <person name="Dannebaum R.O."/>
            <person name="Kuo R.C."/>
            <person name="Labutti K."/>
            <person name="Haridas S."/>
            <person name="Kuo A."/>
            <person name="Salamov A."/>
            <person name="Ahrendt S.R."/>
            <person name="Lipzen A."/>
            <person name="Sullivan W."/>
            <person name="Andreopoulos W.B."/>
            <person name="Clum A."/>
            <person name="Lindquist E."/>
            <person name="Daum C."/>
            <person name="Ramamoorthy G.K."/>
            <person name="Gryganskyi A."/>
            <person name="Culley D."/>
            <person name="Magnuson J.K."/>
            <person name="James T.Y."/>
            <person name="O'Malley M.A."/>
            <person name="Stajich J.E."/>
            <person name="Spatafora J.W."/>
            <person name="Visel A."/>
            <person name="Grigoriev I.V."/>
        </authorList>
    </citation>
    <scope>NUCLEOTIDE SEQUENCE [LARGE SCALE GENOMIC DNA]</scope>
    <source>
        <strain evidence="2 3">ATCC 12442</strain>
    </source>
</reference>
<dbReference type="OrthoDB" id="419317at2759"/>
<dbReference type="CDD" id="cd17039">
    <property type="entry name" value="Ubl_ubiquitin_like"/>
    <property type="match status" value="1"/>
</dbReference>
<dbReference type="InterPro" id="IPR029071">
    <property type="entry name" value="Ubiquitin-like_domsf"/>
</dbReference>
<dbReference type="AlphaFoldDB" id="A0A1Y1VQU8"/>
<proteinExistence type="predicted"/>
<comment type="caution">
    <text evidence="2">The sequence shown here is derived from an EMBL/GenBank/DDBJ whole genome shotgun (WGS) entry which is preliminary data.</text>
</comment>
<evidence type="ECO:0000313" key="3">
    <source>
        <dbReference type="Proteomes" id="UP000193922"/>
    </source>
</evidence>
<dbReference type="SUPFAM" id="SSF54236">
    <property type="entry name" value="Ubiquitin-like"/>
    <property type="match status" value="1"/>
</dbReference>
<dbReference type="Proteomes" id="UP000193922">
    <property type="component" value="Unassembled WGS sequence"/>
</dbReference>
<dbReference type="EMBL" id="MCFD01000205">
    <property type="protein sequence ID" value="ORX63425.1"/>
    <property type="molecule type" value="Genomic_DNA"/>
</dbReference>
<name>A0A1Y1VQU8_9FUNG</name>
<dbReference type="InterPro" id="IPR000626">
    <property type="entry name" value="Ubiquitin-like_dom"/>
</dbReference>
<gene>
    <name evidence="2" type="ORF">DL89DRAFT_94356</name>
</gene>
<evidence type="ECO:0000313" key="2">
    <source>
        <dbReference type="EMBL" id="ORX63425.1"/>
    </source>
</evidence>
<feature type="domain" description="Ubiquitin-like" evidence="1">
    <location>
        <begin position="24"/>
        <end position="89"/>
    </location>
</feature>
<keyword evidence="3" id="KW-1185">Reference proteome</keyword>
<accession>A0A1Y1VQU8</accession>
<organism evidence="2 3">
    <name type="scientific">Linderina pennispora</name>
    <dbReference type="NCBI Taxonomy" id="61395"/>
    <lineage>
        <taxon>Eukaryota</taxon>
        <taxon>Fungi</taxon>
        <taxon>Fungi incertae sedis</taxon>
        <taxon>Zoopagomycota</taxon>
        <taxon>Kickxellomycotina</taxon>
        <taxon>Kickxellomycetes</taxon>
        <taxon>Kickxellales</taxon>
        <taxon>Kickxellaceae</taxon>
        <taxon>Linderina</taxon>
    </lineage>
</organism>
<dbReference type="Pfam" id="PF00240">
    <property type="entry name" value="ubiquitin"/>
    <property type="match status" value="1"/>
</dbReference>
<evidence type="ECO:0000259" key="1">
    <source>
        <dbReference type="PROSITE" id="PS50053"/>
    </source>
</evidence>